<evidence type="ECO:0000256" key="1">
    <source>
        <dbReference type="ARBA" id="ARBA00004651"/>
    </source>
</evidence>
<dbReference type="Pfam" id="PF07690">
    <property type="entry name" value="MFS_1"/>
    <property type="match status" value="1"/>
</dbReference>
<dbReference type="InterPro" id="IPR036259">
    <property type="entry name" value="MFS_trans_sf"/>
</dbReference>
<keyword evidence="2" id="KW-1133">Transmembrane helix</keyword>
<evidence type="ECO:0000256" key="2">
    <source>
        <dbReference type="SAM" id="Phobius"/>
    </source>
</evidence>
<protein>
    <submittedName>
        <fullName evidence="3">Uncharacterized protein</fullName>
    </submittedName>
</protein>
<name>K8ZLP7_9ENTE</name>
<dbReference type="eggNOG" id="COG2814">
    <property type="taxonomic scope" value="Bacteria"/>
</dbReference>
<dbReference type="PANTHER" id="PTHR23525">
    <property type="entry name" value="TRANSPORTER, PUTATIVE-RELATED"/>
    <property type="match status" value="1"/>
</dbReference>
<keyword evidence="4" id="KW-1185">Reference proteome</keyword>
<feature type="transmembrane region" description="Helical" evidence="2">
    <location>
        <begin position="313"/>
        <end position="334"/>
    </location>
</feature>
<feature type="transmembrane region" description="Helical" evidence="2">
    <location>
        <begin position="27"/>
        <end position="46"/>
    </location>
</feature>
<comment type="subcellular location">
    <subcellularLocation>
        <location evidence="1">Cell membrane</location>
        <topology evidence="1">Multi-pass membrane protein</topology>
    </subcellularLocation>
</comment>
<evidence type="ECO:0000313" key="4">
    <source>
        <dbReference type="Proteomes" id="UP000016057"/>
    </source>
</evidence>
<feature type="transmembrane region" description="Helical" evidence="2">
    <location>
        <begin position="76"/>
        <end position="95"/>
    </location>
</feature>
<dbReference type="InterPro" id="IPR011701">
    <property type="entry name" value="MFS"/>
</dbReference>
<dbReference type="SUPFAM" id="SSF103473">
    <property type="entry name" value="MFS general substrate transporter"/>
    <property type="match status" value="1"/>
</dbReference>
<dbReference type="PANTHER" id="PTHR23525:SF1">
    <property type="entry name" value="NODULIN-LIKE DOMAIN-CONTAINING PROTEIN"/>
    <property type="match status" value="1"/>
</dbReference>
<feature type="transmembrane region" description="Helical" evidence="2">
    <location>
        <begin position="287"/>
        <end position="307"/>
    </location>
</feature>
<dbReference type="GO" id="GO:0022857">
    <property type="term" value="F:transmembrane transporter activity"/>
    <property type="evidence" value="ECO:0007669"/>
    <property type="project" value="InterPro"/>
</dbReference>
<feature type="transmembrane region" description="Helical" evidence="2">
    <location>
        <begin position="226"/>
        <end position="249"/>
    </location>
</feature>
<feature type="transmembrane region" description="Helical" evidence="2">
    <location>
        <begin position="355"/>
        <end position="381"/>
    </location>
</feature>
<dbReference type="EMBL" id="AMYT01000017">
    <property type="protein sequence ID" value="EKU27478.1"/>
    <property type="molecule type" value="Genomic_DNA"/>
</dbReference>
<dbReference type="Gene3D" id="1.20.1250.20">
    <property type="entry name" value="MFS general substrate transporter like domains"/>
    <property type="match status" value="1"/>
</dbReference>
<comment type="caution">
    <text evidence="3">The sequence shown here is derived from an EMBL/GenBank/DDBJ whole genome shotgun (WGS) entry which is preliminary data.</text>
</comment>
<dbReference type="AlphaFoldDB" id="K8ZLP7"/>
<organism evidence="3 4">
    <name type="scientific">Catellicoccus marimammalium M35/04/3</name>
    <dbReference type="NCBI Taxonomy" id="1234409"/>
    <lineage>
        <taxon>Bacteria</taxon>
        <taxon>Bacillati</taxon>
        <taxon>Bacillota</taxon>
        <taxon>Bacilli</taxon>
        <taxon>Lactobacillales</taxon>
        <taxon>Enterococcaceae</taxon>
        <taxon>Catellicoccus</taxon>
    </lineage>
</organism>
<dbReference type="GO" id="GO:0005886">
    <property type="term" value="C:plasma membrane"/>
    <property type="evidence" value="ECO:0007669"/>
    <property type="project" value="UniProtKB-SubCell"/>
</dbReference>
<dbReference type="CDD" id="cd06174">
    <property type="entry name" value="MFS"/>
    <property type="match status" value="1"/>
</dbReference>
<gene>
    <name evidence="3" type="ORF">C683_0809</name>
</gene>
<reference evidence="3 4" key="1">
    <citation type="journal article" date="2013" name="Genome Announc.">
        <title>Draft Genome Sequence of Catellicoccus marimammalium, a Novel Species Commonly Found in Gull Feces.</title>
        <authorList>
            <person name="Weigand M.R."/>
            <person name="Ryu H."/>
            <person name="Bozcek L."/>
            <person name="Konstantinidis K.T."/>
            <person name="Santo Domingo J.W."/>
        </authorList>
    </citation>
    <scope>NUCLEOTIDE SEQUENCE [LARGE SCALE GENOMIC DNA]</scope>
    <source>
        <strain evidence="3 4">M35/04/3</strain>
    </source>
</reference>
<dbReference type="PATRIC" id="fig|1234409.3.peg.760"/>
<dbReference type="STRING" id="1234409.C683_0809"/>
<evidence type="ECO:0000313" key="3">
    <source>
        <dbReference type="EMBL" id="EKU27478.1"/>
    </source>
</evidence>
<dbReference type="Proteomes" id="UP000016057">
    <property type="component" value="Unassembled WGS sequence"/>
</dbReference>
<feature type="transmembrane region" description="Helical" evidence="2">
    <location>
        <begin position="261"/>
        <end position="280"/>
    </location>
</feature>
<sequence>MGMATGITTNVFLSYLDLVAPNIVKGMGMYTSISSVLISLLLLVIPKTGYKKMLIGAGICSSLALFFSGMAHAPSLIAILYIIMYVGNSMFDYTYPLLLTTYVPDSLQVKMFSRTMYINLLTQTIVTFFAGKWVVMIFGKLLHTSYQKAATLSSDPSLLTATQKMSYIQSYQRVIYIAMGLVIAAVILCFFLKEKKADYQEQTTKSVEKPKVSFKEKYMPLLSKRVVSWIAFLIIIQVGASIIAPYFPIFLNTSLHIDRGTISTILSLQSLAVVIGYMISPWLEKKLGAIGSIGGLLIVVIPLLLLMPNGMMFGSHTALMIGIILFFRSGFANASKPIQQSLQMHLVDKSLRPAFSSLMNFVFAILSFLVGLFTRYILFVTPAGYGYAYYITSILYAIAIALLFAVFYKKYNRILSDKNK</sequence>
<keyword evidence="2" id="KW-0812">Transmembrane</keyword>
<accession>K8ZLP7</accession>
<keyword evidence="2" id="KW-0472">Membrane</keyword>
<feature type="transmembrane region" description="Helical" evidence="2">
    <location>
        <begin position="387"/>
        <end position="408"/>
    </location>
</feature>
<feature type="transmembrane region" description="Helical" evidence="2">
    <location>
        <begin position="53"/>
        <end position="70"/>
    </location>
</feature>
<proteinExistence type="predicted"/>
<feature type="transmembrane region" description="Helical" evidence="2">
    <location>
        <begin position="116"/>
        <end position="138"/>
    </location>
</feature>
<feature type="transmembrane region" description="Helical" evidence="2">
    <location>
        <begin position="174"/>
        <end position="192"/>
    </location>
</feature>